<dbReference type="Pfam" id="PF02992">
    <property type="entry name" value="Transposase_21"/>
    <property type="match status" value="1"/>
</dbReference>
<evidence type="ECO:0000259" key="4">
    <source>
        <dbReference type="Pfam" id="PF13963"/>
    </source>
</evidence>
<feature type="domain" description="Transposase-associated" evidence="4">
    <location>
        <begin position="354"/>
        <end position="426"/>
    </location>
</feature>
<dbReference type="Proteomes" id="UP000000763">
    <property type="component" value="Chromosome 5"/>
</dbReference>
<reference evidence="6" key="2">
    <citation type="journal article" date="2008" name="Nucleic Acids Res.">
        <title>The rice annotation project database (RAP-DB): 2008 update.</title>
        <authorList>
            <consortium name="The rice annotation project (RAP)"/>
        </authorList>
    </citation>
    <scope>GENOME REANNOTATION</scope>
    <source>
        <strain evidence="6">cv. Nipponbare</strain>
    </source>
</reference>
<feature type="domain" description="DUF4216" evidence="2">
    <location>
        <begin position="1241"/>
        <end position="1305"/>
    </location>
</feature>
<evidence type="ECO:0000313" key="6">
    <source>
        <dbReference type="Proteomes" id="UP000000763"/>
    </source>
</evidence>
<dbReference type="InterPro" id="IPR029480">
    <property type="entry name" value="Transpos_assoc"/>
</dbReference>
<accession>Q65X13</accession>
<reference evidence="6" key="1">
    <citation type="journal article" date="2005" name="Nature">
        <title>The map-based sequence of the rice genome.</title>
        <authorList>
            <consortium name="International rice genome sequencing project (IRGSP)"/>
            <person name="Matsumoto T."/>
            <person name="Wu J."/>
            <person name="Kanamori H."/>
            <person name="Katayose Y."/>
            <person name="Fujisawa M."/>
            <person name="Namiki N."/>
            <person name="Mizuno H."/>
            <person name="Yamamoto K."/>
            <person name="Antonio B.A."/>
            <person name="Baba T."/>
            <person name="Sakata K."/>
            <person name="Nagamura Y."/>
            <person name="Aoki H."/>
            <person name="Arikawa K."/>
            <person name="Arita K."/>
            <person name="Bito T."/>
            <person name="Chiden Y."/>
            <person name="Fujitsuka N."/>
            <person name="Fukunaka R."/>
            <person name="Hamada M."/>
            <person name="Harada C."/>
            <person name="Hayashi A."/>
            <person name="Hijishita S."/>
            <person name="Honda M."/>
            <person name="Hosokawa S."/>
            <person name="Ichikawa Y."/>
            <person name="Idonuma A."/>
            <person name="Iijima M."/>
            <person name="Ikeda M."/>
            <person name="Ikeno M."/>
            <person name="Ito K."/>
            <person name="Ito S."/>
            <person name="Ito T."/>
            <person name="Ito Y."/>
            <person name="Ito Y."/>
            <person name="Iwabuchi A."/>
            <person name="Kamiya K."/>
            <person name="Karasawa W."/>
            <person name="Kurita K."/>
            <person name="Katagiri S."/>
            <person name="Kikuta A."/>
            <person name="Kobayashi H."/>
            <person name="Kobayashi N."/>
            <person name="Machita K."/>
            <person name="Maehara T."/>
            <person name="Masukawa M."/>
            <person name="Mizubayashi T."/>
            <person name="Mukai Y."/>
            <person name="Nagasaki H."/>
            <person name="Nagata Y."/>
            <person name="Naito S."/>
            <person name="Nakashima M."/>
            <person name="Nakama Y."/>
            <person name="Nakamichi Y."/>
            <person name="Nakamura M."/>
            <person name="Meguro A."/>
            <person name="Negishi M."/>
            <person name="Ohta I."/>
            <person name="Ohta T."/>
            <person name="Okamoto M."/>
            <person name="Ono N."/>
            <person name="Saji S."/>
            <person name="Sakaguchi M."/>
            <person name="Sakai K."/>
            <person name="Shibata M."/>
            <person name="Shimokawa T."/>
            <person name="Song J."/>
            <person name="Takazaki Y."/>
            <person name="Terasawa K."/>
            <person name="Tsugane M."/>
            <person name="Tsuji K."/>
            <person name="Ueda S."/>
            <person name="Waki K."/>
            <person name="Yamagata H."/>
            <person name="Yamamoto M."/>
            <person name="Yamamoto S."/>
            <person name="Yamane H."/>
            <person name="Yoshiki S."/>
            <person name="Yoshihara R."/>
            <person name="Yukawa K."/>
            <person name="Zhong H."/>
            <person name="Yano M."/>
            <person name="Yuan Q."/>
            <person name="Ouyang S."/>
            <person name="Liu J."/>
            <person name="Jones K.M."/>
            <person name="Gansberger K."/>
            <person name="Moffat K."/>
            <person name="Hill J."/>
            <person name="Bera J."/>
            <person name="Fadrosh D."/>
            <person name="Jin S."/>
            <person name="Johri S."/>
            <person name="Kim M."/>
            <person name="Overton L."/>
            <person name="Reardon M."/>
            <person name="Tsitrin T."/>
            <person name="Vuong H."/>
            <person name="Weaver B."/>
            <person name="Ciecko A."/>
            <person name="Tallon L."/>
            <person name="Jackson J."/>
            <person name="Pai G."/>
            <person name="Aken S.V."/>
            <person name="Utterback T."/>
            <person name="Reidmuller S."/>
            <person name="Feldblyum T."/>
            <person name="Hsiao J."/>
            <person name="Zismann V."/>
            <person name="Iobst S."/>
            <person name="de Vazeille A.R."/>
            <person name="Buell C.R."/>
            <person name="Ying K."/>
            <person name="Li Y."/>
            <person name="Lu T."/>
            <person name="Huang Y."/>
            <person name="Zhao Q."/>
            <person name="Feng Q."/>
            <person name="Zhang L."/>
            <person name="Zhu J."/>
            <person name="Weng Q."/>
            <person name="Mu J."/>
            <person name="Lu Y."/>
            <person name="Fan D."/>
            <person name="Liu Y."/>
            <person name="Guan J."/>
            <person name="Zhang Y."/>
            <person name="Yu S."/>
            <person name="Liu X."/>
            <person name="Zhang Y."/>
            <person name="Hong G."/>
            <person name="Han B."/>
            <person name="Choisne N."/>
            <person name="Demange N."/>
            <person name="Orjeda G."/>
            <person name="Samain S."/>
            <person name="Cattolico L."/>
            <person name="Pelletier E."/>
            <person name="Couloux A."/>
            <person name="Segurens B."/>
            <person name="Wincker P."/>
            <person name="D'Hont A."/>
            <person name="Scarpelli C."/>
            <person name="Weissenbach J."/>
            <person name="Salanoubat M."/>
            <person name="Quetier F."/>
            <person name="Yu Y."/>
            <person name="Kim H.R."/>
            <person name="Rambo T."/>
            <person name="Currie J."/>
            <person name="Collura K."/>
            <person name="Luo M."/>
            <person name="Yang T."/>
            <person name="Ammiraju J.S.S."/>
            <person name="Engler F."/>
            <person name="Soderlund C."/>
            <person name="Wing R.A."/>
            <person name="Palmer L.E."/>
            <person name="de la Bastide M."/>
            <person name="Spiegel L."/>
            <person name="Nascimento L."/>
            <person name="Zutavern T."/>
            <person name="O'Shaughnessy A."/>
            <person name="Dike S."/>
            <person name="Dedhia N."/>
            <person name="Preston R."/>
            <person name="Balija V."/>
            <person name="McCombie W.R."/>
            <person name="Chow T."/>
            <person name="Chen H."/>
            <person name="Chung M."/>
            <person name="Chen C."/>
            <person name="Shaw J."/>
            <person name="Wu H."/>
            <person name="Hsiao K."/>
            <person name="Chao Y."/>
            <person name="Chu M."/>
            <person name="Cheng C."/>
            <person name="Hour A."/>
            <person name="Lee P."/>
            <person name="Lin S."/>
            <person name="Lin Y."/>
            <person name="Liou J."/>
            <person name="Liu S."/>
            <person name="Hsing Y."/>
            <person name="Raghuvanshi S."/>
            <person name="Mohanty A."/>
            <person name="Bharti A.K."/>
            <person name="Gaur A."/>
            <person name="Gupta V."/>
            <person name="Kumar D."/>
            <person name="Ravi V."/>
            <person name="Vij S."/>
            <person name="Kapur A."/>
            <person name="Khurana P."/>
            <person name="Khurana P."/>
            <person name="Khurana J.P."/>
            <person name="Tyagi A.K."/>
            <person name="Gaikwad K."/>
            <person name="Singh A."/>
            <person name="Dalal V."/>
            <person name="Srivastava S."/>
            <person name="Dixit A."/>
            <person name="Pal A.K."/>
            <person name="Ghazi I.A."/>
            <person name="Yadav M."/>
            <person name="Pandit A."/>
            <person name="Bhargava A."/>
            <person name="Sureshbabu K."/>
            <person name="Batra K."/>
            <person name="Sharma T.R."/>
            <person name="Mohapatra T."/>
            <person name="Singh N.K."/>
            <person name="Messing J."/>
            <person name="Nelson A.B."/>
            <person name="Fuks G."/>
            <person name="Kavchok S."/>
            <person name="Keizer G."/>
            <person name="Linton E."/>
            <person name="Llaca V."/>
            <person name="Song R."/>
            <person name="Tanyolac B."/>
            <person name="Young S."/>
            <person name="Ho-Il K."/>
            <person name="Hahn J.H."/>
            <person name="Sangsakoo G."/>
            <person name="Vanavichit A."/>
            <person name="de Mattos Luiz.A.T."/>
            <person name="Zimmer P.D."/>
            <person name="Malone G."/>
            <person name="Dellagostin O."/>
            <person name="de Oliveira A.C."/>
            <person name="Bevan M."/>
            <person name="Bancroft I."/>
            <person name="Minx P."/>
            <person name="Cordum H."/>
            <person name="Wilson R."/>
            <person name="Cheng Z."/>
            <person name="Jin W."/>
            <person name="Jiang J."/>
            <person name="Leong S.A."/>
            <person name="Iwama H."/>
            <person name="Gojobori T."/>
            <person name="Itoh T."/>
            <person name="Niimura Y."/>
            <person name="Fujii Y."/>
            <person name="Habara T."/>
            <person name="Sakai H."/>
            <person name="Sato Y."/>
            <person name="Wilson G."/>
            <person name="Kumar K."/>
            <person name="McCouch S."/>
            <person name="Juretic N."/>
            <person name="Hoen D."/>
            <person name="Wright S."/>
            <person name="Bruskiewich R."/>
            <person name="Bureau T."/>
            <person name="Miyao A."/>
            <person name="Hirochika H."/>
            <person name="Nishikawa T."/>
            <person name="Kadowaki K."/>
            <person name="Sugiura M."/>
            <person name="Burr B."/>
            <person name="Sasaki T."/>
        </authorList>
    </citation>
    <scope>NUCLEOTIDE SEQUENCE [LARGE SCALE GENOMIC DNA]</scope>
    <source>
        <strain evidence="6">cv. Nipponbare</strain>
    </source>
</reference>
<feature type="compositionally biased region" description="Acidic residues" evidence="1">
    <location>
        <begin position="84"/>
        <end position="98"/>
    </location>
</feature>
<dbReference type="InterPro" id="IPR004242">
    <property type="entry name" value="Transposase_21"/>
</dbReference>
<feature type="compositionally biased region" description="Basic and acidic residues" evidence="1">
    <location>
        <begin position="273"/>
        <end position="282"/>
    </location>
</feature>
<sequence>MEELQEADVLWPESETTPPPPSRGAHLPVLVLQLQGAAAPVLPSRGSSTSTATPFGRRRRSDVASTAAWLDGDDDDDVQAEEFQEADVLWPDDDDAGGEDTARDHQLDDEVGEFWWLSGEAGSRRMDTEAAAAAAAAGERLLSSPIDIPTRDRDPTTVLVHLHRRRRRNEREKMFALHACRLSEVNVMFVLSRDTDRKTEILLFMFFRVLGTSLKVIRRFDFGQSQTTLSLTNSIEKSNNIYNTNIDGAWGSSPGDRAGPPLPVRPGALSEVLRPRSEERQRERKRTRHGRRRQVRATEKRNTLLLCSGGSGVGASQPSGPKRERPDPSGRQREGWPRHPRARSPPRGSGHMDRQWIYADRRSKEFIDGVHYFLRVAEANRHKGFICCLCNKCKNQKEYSASRTIHFHLFESGFMPSYNCWTSHGEQGVEMKEDEEEDDNIPDFAYTLDLKEIKRARRKGMLMVTTLRMILMLQDAKEDCESEKGAHKLDKMLEDHRTSLYPGCEQGHKKLDTTLEFLQWKAKNGVSDKAFGDLLKLVKNILSEGNKLPETTYEAKKIVCPLGLEVQKIHACPNDCILYRALRYKIRRDDTEEVDGQLTKKRIPAKWRNIDRKFKDFEKDARNIRFGEMSSGHSTWPVTMCIYNLPPWLCMKRKYIMMPIIIQGPKQPGNDIDVYVRPLVEDLKLLWKKEGVPIWDEDKNEEFNLRALLFVTINDWPALSNLSGQSNKGYKACTHCMDETESTYIKHCRKVVYMGHRRFLAANHPVRNKGKHFEHKADHRTKPKHRSGKTVFAMVKDLKVVFGKGPGSQPIKSEDGHATMWKKNSIFWELPYWEFLDVRHAIDVMHLTKNLCVNLLGFLGVYGKLKDTLEARNDLKHMEQRGDLHPEPKEKGSHYLSPASYTLSKADKESMFECLESIKVPFGYSTNIKRIISTKEKKFTNLKSHDCHVLMTQLLPVVIRGILPNNVRATITKLCAFMNAISQKVIDPDRLEALQNDVVQCLVSFELIFPPSFFNIMTHLLCHLVKEISILGLVYLHNMFPFERYMGVLKKYVRNRARSEASIAKGYGTEEVIEFYVGFIEDLCPIGVPESRHEGRLRGKRTLGRKAIMTVDNNLFRKAHFTVLQQSSLVAPYIEEHLALVRARNIGKSDAWITWHHIDTFPAWLRQHLMGNETINQQLAFLARGPSGSIAIFQGYEINGYTFYTIAQDMKSMNQNSVVRINAMGHDGTTGTYYGAVENIWELNYGPLKVPLFRCQWVRLTGGGVMIDDSGMTTVDLNKVGYSDEPFVLANDVTQVFYVKDMSSKGKKGRGPDEPKSHVVLPGKRKIVGVEDKTDEDYDQLDGQPPFTVTIDPSILLSNEDTPYSRSDHKEGTIVRRKYVRSVASQNDSKIHPRNYA</sequence>
<feature type="region of interest" description="Disordered" evidence="1">
    <location>
        <begin position="1"/>
        <end position="62"/>
    </location>
</feature>
<feature type="region of interest" description="Disordered" evidence="1">
    <location>
        <begin position="251"/>
        <end position="353"/>
    </location>
</feature>
<name>Q65X13_ORYSJ</name>
<dbReference type="EMBL" id="AC132491">
    <property type="protein sequence ID" value="AAU44254.3"/>
    <property type="molecule type" value="Genomic_DNA"/>
</dbReference>
<feature type="region of interest" description="Disordered" evidence="1">
    <location>
        <begin position="84"/>
        <end position="105"/>
    </location>
</feature>
<dbReference type="Pfam" id="PF13963">
    <property type="entry name" value="Transpos_assoc"/>
    <property type="match status" value="1"/>
</dbReference>
<dbReference type="PANTHER" id="PTHR48258:SF9">
    <property type="entry name" value="OS01G0348150 PROTEIN"/>
    <property type="match status" value="1"/>
</dbReference>
<dbReference type="InterPro" id="IPR025452">
    <property type="entry name" value="DUF4218"/>
</dbReference>
<gene>
    <name evidence="5" type="ORF">P0599F04.3</name>
</gene>
<proteinExistence type="predicted"/>
<dbReference type="Pfam" id="PF13952">
    <property type="entry name" value="DUF4216"/>
    <property type="match status" value="1"/>
</dbReference>
<dbReference type="Pfam" id="PF13960">
    <property type="entry name" value="DUF4218"/>
    <property type="match status" value="1"/>
</dbReference>
<organism evidence="5 6">
    <name type="scientific">Oryza sativa subsp. japonica</name>
    <name type="common">Rice</name>
    <dbReference type="NCBI Taxonomy" id="39947"/>
    <lineage>
        <taxon>Eukaryota</taxon>
        <taxon>Viridiplantae</taxon>
        <taxon>Streptophyta</taxon>
        <taxon>Embryophyta</taxon>
        <taxon>Tracheophyta</taxon>
        <taxon>Spermatophyta</taxon>
        <taxon>Magnoliopsida</taxon>
        <taxon>Liliopsida</taxon>
        <taxon>Poales</taxon>
        <taxon>Poaceae</taxon>
        <taxon>BOP clade</taxon>
        <taxon>Oryzoideae</taxon>
        <taxon>Oryzeae</taxon>
        <taxon>Oryzinae</taxon>
        <taxon>Oryza</taxon>
        <taxon>Oryza sativa</taxon>
    </lineage>
</organism>
<feature type="compositionally biased region" description="Basic residues" evidence="1">
    <location>
        <begin position="283"/>
        <end position="295"/>
    </location>
</feature>
<feature type="domain" description="DUF4218" evidence="3">
    <location>
        <begin position="981"/>
        <end position="1082"/>
    </location>
</feature>
<dbReference type="InterPro" id="IPR025312">
    <property type="entry name" value="DUF4216"/>
</dbReference>
<evidence type="ECO:0000259" key="2">
    <source>
        <dbReference type="Pfam" id="PF13952"/>
    </source>
</evidence>
<feature type="compositionally biased region" description="Basic and acidic residues" evidence="1">
    <location>
        <begin position="321"/>
        <end position="337"/>
    </location>
</feature>
<dbReference type="PANTHER" id="PTHR48258">
    <property type="entry name" value="DUF4218 DOMAIN-CONTAINING PROTEIN-RELATED"/>
    <property type="match status" value="1"/>
</dbReference>
<evidence type="ECO:0000259" key="3">
    <source>
        <dbReference type="Pfam" id="PF13960"/>
    </source>
</evidence>
<protein>
    <submittedName>
        <fullName evidence="5">Polyprotein</fullName>
    </submittedName>
</protein>
<evidence type="ECO:0000256" key="1">
    <source>
        <dbReference type="SAM" id="MobiDB-lite"/>
    </source>
</evidence>
<evidence type="ECO:0000313" key="5">
    <source>
        <dbReference type="EMBL" id="AAU44254.3"/>
    </source>
</evidence>